<gene>
    <name evidence="5" type="ORF">SAMN02745245_00737</name>
</gene>
<keyword evidence="3" id="KW-0804">Transcription</keyword>
<dbReference type="EMBL" id="FQXI01000003">
    <property type="protein sequence ID" value="SHH17423.1"/>
    <property type="molecule type" value="Genomic_DNA"/>
</dbReference>
<dbReference type="PANTHER" id="PTHR33204">
    <property type="entry name" value="TRANSCRIPTIONAL REGULATOR, MARR FAMILY"/>
    <property type="match status" value="1"/>
</dbReference>
<name>A0A1M5QV55_9FIRM</name>
<dbReference type="RefSeq" id="WP_073183867.1">
    <property type="nucleotide sequence ID" value="NZ_FQXI01000003.1"/>
</dbReference>
<keyword evidence="6" id="KW-1185">Reference proteome</keyword>
<dbReference type="GO" id="GO:0003677">
    <property type="term" value="F:DNA binding"/>
    <property type="evidence" value="ECO:0007669"/>
    <property type="project" value="UniProtKB-KW"/>
</dbReference>
<evidence type="ECO:0000256" key="1">
    <source>
        <dbReference type="ARBA" id="ARBA00023015"/>
    </source>
</evidence>
<keyword evidence="1" id="KW-0805">Transcription regulation</keyword>
<evidence type="ECO:0000259" key="4">
    <source>
        <dbReference type="PROSITE" id="PS51118"/>
    </source>
</evidence>
<organism evidence="5 6">
    <name type="scientific">Anaerosphaera aminiphila DSM 21120</name>
    <dbReference type="NCBI Taxonomy" id="1120995"/>
    <lineage>
        <taxon>Bacteria</taxon>
        <taxon>Bacillati</taxon>
        <taxon>Bacillota</taxon>
        <taxon>Tissierellia</taxon>
        <taxon>Tissierellales</taxon>
        <taxon>Peptoniphilaceae</taxon>
        <taxon>Anaerosphaera</taxon>
    </lineage>
</organism>
<reference evidence="5 6" key="1">
    <citation type="submission" date="2016-11" db="EMBL/GenBank/DDBJ databases">
        <authorList>
            <person name="Jaros S."/>
            <person name="Januszkiewicz K."/>
            <person name="Wedrychowicz H."/>
        </authorList>
    </citation>
    <scope>NUCLEOTIDE SEQUENCE [LARGE SCALE GENOMIC DNA]</scope>
    <source>
        <strain evidence="5 6">DSM 21120</strain>
    </source>
</reference>
<dbReference type="PROSITE" id="PS51118">
    <property type="entry name" value="HTH_HXLR"/>
    <property type="match status" value="1"/>
</dbReference>
<dbReference type="InterPro" id="IPR002577">
    <property type="entry name" value="HTH_HxlR"/>
</dbReference>
<dbReference type="OrthoDB" id="9791143at2"/>
<dbReference type="Gene3D" id="1.10.10.10">
    <property type="entry name" value="Winged helix-like DNA-binding domain superfamily/Winged helix DNA-binding domain"/>
    <property type="match status" value="1"/>
</dbReference>
<sequence length="127" mass="14741">MYERKIPQNIQCPIEKGLDIFNGKWKSRVLCVLARHQTLRYSEFKEEVPEITDTALTSTLKDLVSTGIITRRQYEEIPLKVEYSLTIHGKEAVEILEAIALWTNKYTKELLNYDTMPICSNCLFKGN</sequence>
<dbReference type="Pfam" id="PF01638">
    <property type="entry name" value="HxlR"/>
    <property type="match status" value="1"/>
</dbReference>
<dbReference type="InterPro" id="IPR036390">
    <property type="entry name" value="WH_DNA-bd_sf"/>
</dbReference>
<dbReference type="AlphaFoldDB" id="A0A1M5QV55"/>
<protein>
    <submittedName>
        <fullName evidence="5">Transcriptional regulator, HxlR family</fullName>
    </submittedName>
</protein>
<proteinExistence type="predicted"/>
<dbReference type="STRING" id="1120995.SAMN02745245_00737"/>
<evidence type="ECO:0000256" key="3">
    <source>
        <dbReference type="ARBA" id="ARBA00023163"/>
    </source>
</evidence>
<dbReference type="InterPro" id="IPR036388">
    <property type="entry name" value="WH-like_DNA-bd_sf"/>
</dbReference>
<dbReference type="PANTHER" id="PTHR33204:SF29">
    <property type="entry name" value="TRANSCRIPTIONAL REGULATOR"/>
    <property type="match status" value="1"/>
</dbReference>
<evidence type="ECO:0000256" key="2">
    <source>
        <dbReference type="ARBA" id="ARBA00023125"/>
    </source>
</evidence>
<feature type="domain" description="HTH hxlR-type" evidence="4">
    <location>
        <begin position="12"/>
        <end position="111"/>
    </location>
</feature>
<dbReference type="SUPFAM" id="SSF46785">
    <property type="entry name" value="Winged helix' DNA-binding domain"/>
    <property type="match status" value="1"/>
</dbReference>
<evidence type="ECO:0000313" key="6">
    <source>
        <dbReference type="Proteomes" id="UP000184032"/>
    </source>
</evidence>
<accession>A0A1M5QV55</accession>
<keyword evidence="2" id="KW-0238">DNA-binding</keyword>
<dbReference type="Proteomes" id="UP000184032">
    <property type="component" value="Unassembled WGS sequence"/>
</dbReference>
<evidence type="ECO:0000313" key="5">
    <source>
        <dbReference type="EMBL" id="SHH17423.1"/>
    </source>
</evidence>